<evidence type="ECO:0000256" key="4">
    <source>
        <dbReference type="ARBA" id="ARBA00023015"/>
    </source>
</evidence>
<feature type="domain" description="Sigma-54 factor interaction" evidence="9">
    <location>
        <begin position="147"/>
        <end position="376"/>
    </location>
</feature>
<dbReference type="PANTHER" id="PTHR32071:SF29">
    <property type="entry name" value="PHOSPHOGLYCERATE TRANSPORT SYSTEM TRANSCRIPTIONAL REGULATORY PROTEIN PGTA"/>
    <property type="match status" value="1"/>
</dbReference>
<dbReference type="EMBL" id="JAKGTI010000001">
    <property type="protein sequence ID" value="MCF4097365.1"/>
    <property type="molecule type" value="Genomic_DNA"/>
</dbReference>
<dbReference type="InterPro" id="IPR009057">
    <property type="entry name" value="Homeodomain-like_sf"/>
</dbReference>
<keyword evidence="6" id="KW-0010">Activator</keyword>
<feature type="modified residue" description="4-aspartylphosphate" evidence="8">
    <location>
        <position position="57"/>
    </location>
</feature>
<dbReference type="Pfam" id="PF00158">
    <property type="entry name" value="Sigma54_activat"/>
    <property type="match status" value="1"/>
</dbReference>
<dbReference type="Proteomes" id="UP001201217">
    <property type="component" value="Unassembled WGS sequence"/>
</dbReference>
<protein>
    <submittedName>
        <fullName evidence="11">Sigma-54 dependent transcriptional regulator</fullName>
    </submittedName>
</protein>
<dbReference type="PRINTS" id="PR01590">
    <property type="entry name" value="HTHFIS"/>
</dbReference>
<keyword evidence="3" id="KW-0902">Two-component regulatory system</keyword>
<evidence type="ECO:0000259" key="9">
    <source>
        <dbReference type="PROSITE" id="PS50045"/>
    </source>
</evidence>
<dbReference type="InterPro" id="IPR002078">
    <property type="entry name" value="Sigma_54_int"/>
</dbReference>
<evidence type="ECO:0000256" key="3">
    <source>
        <dbReference type="ARBA" id="ARBA00023012"/>
    </source>
</evidence>
<dbReference type="Gene3D" id="1.10.10.60">
    <property type="entry name" value="Homeodomain-like"/>
    <property type="match status" value="1"/>
</dbReference>
<evidence type="ECO:0000259" key="10">
    <source>
        <dbReference type="PROSITE" id="PS50110"/>
    </source>
</evidence>
<keyword evidence="7" id="KW-0804">Transcription</keyword>
<dbReference type="PROSITE" id="PS00676">
    <property type="entry name" value="SIGMA54_INTERACT_2"/>
    <property type="match status" value="1"/>
</dbReference>
<dbReference type="CDD" id="cd17549">
    <property type="entry name" value="REC_DctD-like"/>
    <property type="match status" value="1"/>
</dbReference>
<dbReference type="Gene3D" id="3.40.50.2300">
    <property type="match status" value="1"/>
</dbReference>
<evidence type="ECO:0000256" key="6">
    <source>
        <dbReference type="ARBA" id="ARBA00023159"/>
    </source>
</evidence>
<dbReference type="SUPFAM" id="SSF46689">
    <property type="entry name" value="Homeodomain-like"/>
    <property type="match status" value="1"/>
</dbReference>
<dbReference type="RefSeq" id="WP_236112933.1">
    <property type="nucleotide sequence ID" value="NZ_JAKGTI010000001.1"/>
</dbReference>
<dbReference type="Gene3D" id="1.10.8.60">
    <property type="match status" value="1"/>
</dbReference>
<evidence type="ECO:0000256" key="1">
    <source>
        <dbReference type="ARBA" id="ARBA00022741"/>
    </source>
</evidence>
<proteinExistence type="predicted"/>
<keyword evidence="8" id="KW-0597">Phosphoprotein</keyword>
<evidence type="ECO:0000256" key="2">
    <source>
        <dbReference type="ARBA" id="ARBA00022840"/>
    </source>
</evidence>
<accession>A0ABS9E6G2</accession>
<gene>
    <name evidence="11" type="ORF">L1I42_02550</name>
</gene>
<dbReference type="PROSITE" id="PS00675">
    <property type="entry name" value="SIGMA54_INTERACT_1"/>
    <property type="match status" value="1"/>
</dbReference>
<dbReference type="SMART" id="SM00448">
    <property type="entry name" value="REC"/>
    <property type="match status" value="1"/>
</dbReference>
<feature type="domain" description="Response regulatory" evidence="10">
    <location>
        <begin position="8"/>
        <end position="122"/>
    </location>
</feature>
<dbReference type="InterPro" id="IPR025662">
    <property type="entry name" value="Sigma_54_int_dom_ATP-bd_1"/>
</dbReference>
<reference evidence="11 12" key="1">
    <citation type="submission" date="2022-01" db="EMBL/GenBank/DDBJ databases">
        <title>Maritalea mediterranea sp. nov., isolated from marine plastic residues from the Malva-rosa beach (Valencia, Spain).</title>
        <authorList>
            <person name="Vidal-Verdu A."/>
            <person name="Molina-Menor E."/>
            <person name="Pascual J."/>
            <person name="Pereto J."/>
            <person name="Porcar M."/>
        </authorList>
    </citation>
    <scope>NUCLEOTIDE SEQUENCE [LARGE SCALE GENOMIC DNA]</scope>
    <source>
        <strain evidence="11 12">P4.10X</strain>
    </source>
</reference>
<dbReference type="InterPro" id="IPR002197">
    <property type="entry name" value="HTH_Fis"/>
</dbReference>
<evidence type="ECO:0000256" key="7">
    <source>
        <dbReference type="ARBA" id="ARBA00023163"/>
    </source>
</evidence>
<dbReference type="PROSITE" id="PS50110">
    <property type="entry name" value="RESPONSE_REGULATORY"/>
    <property type="match status" value="1"/>
</dbReference>
<evidence type="ECO:0000256" key="8">
    <source>
        <dbReference type="PROSITE-ProRule" id="PRU00169"/>
    </source>
</evidence>
<dbReference type="InterPro" id="IPR011006">
    <property type="entry name" value="CheY-like_superfamily"/>
</dbReference>
<dbReference type="Pfam" id="PF25601">
    <property type="entry name" value="AAA_lid_14"/>
    <property type="match status" value="1"/>
</dbReference>
<dbReference type="SUPFAM" id="SSF52540">
    <property type="entry name" value="P-loop containing nucleoside triphosphate hydrolases"/>
    <property type="match status" value="1"/>
</dbReference>
<keyword evidence="1" id="KW-0547">Nucleotide-binding</keyword>
<keyword evidence="12" id="KW-1185">Reference proteome</keyword>
<dbReference type="Gene3D" id="3.40.50.300">
    <property type="entry name" value="P-loop containing nucleotide triphosphate hydrolases"/>
    <property type="match status" value="1"/>
</dbReference>
<evidence type="ECO:0000313" key="12">
    <source>
        <dbReference type="Proteomes" id="UP001201217"/>
    </source>
</evidence>
<dbReference type="InterPro" id="IPR025944">
    <property type="entry name" value="Sigma_54_int_dom_CS"/>
</dbReference>
<evidence type="ECO:0000256" key="5">
    <source>
        <dbReference type="ARBA" id="ARBA00023125"/>
    </source>
</evidence>
<dbReference type="InterPro" id="IPR001789">
    <property type="entry name" value="Sig_transdc_resp-reg_receiver"/>
</dbReference>
<name>A0ABS9E6G2_9HYPH</name>
<dbReference type="CDD" id="cd00009">
    <property type="entry name" value="AAA"/>
    <property type="match status" value="1"/>
</dbReference>
<dbReference type="PROSITE" id="PS50045">
    <property type="entry name" value="SIGMA54_INTERACT_4"/>
    <property type="match status" value="1"/>
</dbReference>
<dbReference type="InterPro" id="IPR058031">
    <property type="entry name" value="AAA_lid_NorR"/>
</dbReference>
<dbReference type="Pfam" id="PF00072">
    <property type="entry name" value="Response_reg"/>
    <property type="match status" value="1"/>
</dbReference>
<dbReference type="PROSITE" id="PS00688">
    <property type="entry name" value="SIGMA54_INTERACT_3"/>
    <property type="match status" value="1"/>
</dbReference>
<dbReference type="InterPro" id="IPR027417">
    <property type="entry name" value="P-loop_NTPase"/>
</dbReference>
<dbReference type="PANTHER" id="PTHR32071">
    <property type="entry name" value="TRANSCRIPTIONAL REGULATORY PROTEIN"/>
    <property type="match status" value="1"/>
</dbReference>
<keyword evidence="4" id="KW-0805">Transcription regulation</keyword>
<sequence length="454" mass="50132">MSKATKQHIMLIDDDQDLLEEIADTLELAGHNVFSFARADLALPHITSQFNGVIVCDIRMPKMSGLELLEHAMQVDPELPIIMITGHGQVAEATMAMKAGAYDFLEKPVAPEQLLATLSRALEKRQLAQEVRALKGMVGDNDLATRLIGNSKKVTALREQVTTLTPLNVDLIVQGETGSGKDVVTRALHDLGPRAAGPFVAVNCAALPETLVDSAFFGHEKGAFTGADQSHVGYFEAAHGGTLFLDELESMPLNFQVRLLRVLENRETTRLGGNKNIKLDMRVIAAVKGELGQLVKAEKLRADLVFRLNIAAIDLPPLRARKNDVELLFMHFCERAAALHQCEVPRLDDKLRQNLTRYNWPGNVRELKNAAERFVIGLPLQWSADEPPSDIALLSGLPLDDAVNAFEKSYIEEALARHHGNVTQTAEALSIPRKKLYLRMKKYGLSKSIFDTNE</sequence>
<evidence type="ECO:0000313" key="11">
    <source>
        <dbReference type="EMBL" id="MCF4097365.1"/>
    </source>
</evidence>
<dbReference type="InterPro" id="IPR025943">
    <property type="entry name" value="Sigma_54_int_dom_ATP-bd_2"/>
</dbReference>
<comment type="caution">
    <text evidence="11">The sequence shown here is derived from an EMBL/GenBank/DDBJ whole genome shotgun (WGS) entry which is preliminary data.</text>
</comment>
<dbReference type="Pfam" id="PF02954">
    <property type="entry name" value="HTH_8"/>
    <property type="match status" value="1"/>
</dbReference>
<keyword evidence="2" id="KW-0067">ATP-binding</keyword>
<dbReference type="SUPFAM" id="SSF52172">
    <property type="entry name" value="CheY-like"/>
    <property type="match status" value="1"/>
</dbReference>
<organism evidence="11 12">
    <name type="scientific">Maritalea mediterranea</name>
    <dbReference type="NCBI Taxonomy" id="2909667"/>
    <lineage>
        <taxon>Bacteria</taxon>
        <taxon>Pseudomonadati</taxon>
        <taxon>Pseudomonadota</taxon>
        <taxon>Alphaproteobacteria</taxon>
        <taxon>Hyphomicrobiales</taxon>
        <taxon>Devosiaceae</taxon>
        <taxon>Maritalea</taxon>
    </lineage>
</organism>
<keyword evidence="5" id="KW-0238">DNA-binding</keyword>